<dbReference type="Gene3D" id="1.10.1220.10">
    <property type="entry name" value="Met repressor-like"/>
    <property type="match status" value="1"/>
</dbReference>
<evidence type="ECO:0008006" key="2">
    <source>
        <dbReference type="Google" id="ProtNLM"/>
    </source>
</evidence>
<protein>
    <recommendedName>
        <fullName evidence="2">Ribbon-helix-helix protein CopG domain-containing protein</fullName>
    </recommendedName>
</protein>
<dbReference type="AlphaFoldDB" id="A0A6S6SCU1"/>
<organism evidence="1">
    <name type="scientific">uncultured Campylobacterales bacterium</name>
    <dbReference type="NCBI Taxonomy" id="352960"/>
    <lineage>
        <taxon>Bacteria</taxon>
        <taxon>Pseudomonadati</taxon>
        <taxon>Campylobacterota</taxon>
        <taxon>Epsilonproteobacteria</taxon>
        <taxon>Campylobacterales</taxon>
        <taxon>environmental samples</taxon>
    </lineage>
</organism>
<dbReference type="GO" id="GO:0006355">
    <property type="term" value="P:regulation of DNA-templated transcription"/>
    <property type="evidence" value="ECO:0007669"/>
    <property type="project" value="InterPro"/>
</dbReference>
<name>A0A6S6SCU1_9BACT</name>
<evidence type="ECO:0000313" key="1">
    <source>
        <dbReference type="EMBL" id="CAA6802844.1"/>
    </source>
</evidence>
<accession>A0A6S6SCU1</accession>
<proteinExistence type="predicted"/>
<sequence>MHTVTLRSDDEFYEVLSDISKRLNLTKSEFIRRSVMDYKKKLDIALLKKQIKNASMAVRTESLDICNEFEDAINDGLESV</sequence>
<reference evidence="1" key="1">
    <citation type="submission" date="2020-01" db="EMBL/GenBank/DDBJ databases">
        <authorList>
            <person name="Meier V. D."/>
            <person name="Meier V D."/>
        </authorList>
    </citation>
    <scope>NUCLEOTIDE SEQUENCE</scope>
    <source>
        <strain evidence="1">HLG_WM_MAG_12</strain>
    </source>
</reference>
<dbReference type="EMBL" id="CACVAW010000010">
    <property type="protein sequence ID" value="CAA6802844.1"/>
    <property type="molecule type" value="Genomic_DNA"/>
</dbReference>
<gene>
    <name evidence="1" type="ORF">HELGO_WM2593</name>
</gene>
<dbReference type="InterPro" id="IPR013321">
    <property type="entry name" value="Arc_rbn_hlx_hlx"/>
</dbReference>